<dbReference type="InterPro" id="IPR019734">
    <property type="entry name" value="TPR_rpt"/>
</dbReference>
<feature type="signal peptide" evidence="2">
    <location>
        <begin position="1"/>
        <end position="35"/>
    </location>
</feature>
<dbReference type="Proteomes" id="UP001385389">
    <property type="component" value="Chromosome"/>
</dbReference>
<dbReference type="SUPFAM" id="SSF48452">
    <property type="entry name" value="TPR-like"/>
    <property type="match status" value="2"/>
</dbReference>
<evidence type="ECO:0000256" key="1">
    <source>
        <dbReference type="PROSITE-ProRule" id="PRU00339"/>
    </source>
</evidence>
<evidence type="ECO:0000313" key="3">
    <source>
        <dbReference type="EMBL" id="WWX22222.1"/>
    </source>
</evidence>
<dbReference type="RefSeq" id="WP_338667915.1">
    <property type="nucleotide sequence ID" value="NZ_CP146609.1"/>
</dbReference>
<evidence type="ECO:0000256" key="2">
    <source>
        <dbReference type="SAM" id="SignalP"/>
    </source>
</evidence>
<dbReference type="Pfam" id="PF13432">
    <property type="entry name" value="TPR_16"/>
    <property type="match status" value="1"/>
</dbReference>
<dbReference type="PANTHER" id="PTHR12558">
    <property type="entry name" value="CELL DIVISION CYCLE 16,23,27"/>
    <property type="match status" value="1"/>
</dbReference>
<keyword evidence="2" id="KW-0732">Signal</keyword>
<name>A0ABZ2IUC0_9BACT</name>
<sequence length="435" mass="45965">MNRPQRLTLRPGPASALFFALCLGAALFLSDTAYAARARDERLGPAQYAAVTEARALLDKGDPAGAVKRLLPVADDARPPLPVLDHLAWAQERAGDHGAALATYRKAAALYPDDPGTLRNLGILLFNQRHFADAARTLERAYGLQPEGAREPALLAMAGSAQARLNHFVKALRLLDRAGHTGGKVPVAWSAMAVYCCQRLERPDDALARSRACAQSHPASPAAWTLLGRVLARHGDPLAAASALETAKALRPGLGASGESEELAALYALGHAHAEAARCLAADDGPDTTLRRAGLLWLAGDNRAALDALDRFDREAAASDTAVKERLRAALLRGRILRDMGKQGAAVDGLLAAAKVIRPPAADRTGQRLRGALLLLAGELRWAQRDWTGAARIFDALAEAPGYGETGASLAAGMRAMAREAALAPAPLRELPADR</sequence>
<accession>A0ABZ2IUC0</accession>
<dbReference type="SMART" id="SM00028">
    <property type="entry name" value="TPR"/>
    <property type="match status" value="3"/>
</dbReference>
<dbReference type="Pfam" id="PF13428">
    <property type="entry name" value="TPR_14"/>
    <property type="match status" value="1"/>
</dbReference>
<keyword evidence="1" id="KW-0802">TPR repeat</keyword>
<keyword evidence="4" id="KW-1185">Reference proteome</keyword>
<dbReference type="InterPro" id="IPR011990">
    <property type="entry name" value="TPR-like_helical_dom_sf"/>
</dbReference>
<gene>
    <name evidence="3" type="ORF">V8V93_17465</name>
</gene>
<feature type="chain" id="PRO_5046685169" evidence="2">
    <location>
        <begin position="36"/>
        <end position="435"/>
    </location>
</feature>
<evidence type="ECO:0000313" key="4">
    <source>
        <dbReference type="Proteomes" id="UP001385389"/>
    </source>
</evidence>
<dbReference type="Gene3D" id="1.25.40.10">
    <property type="entry name" value="Tetratricopeptide repeat domain"/>
    <property type="match status" value="2"/>
</dbReference>
<proteinExistence type="predicted"/>
<dbReference type="PANTHER" id="PTHR12558:SF13">
    <property type="entry name" value="CELL DIVISION CYCLE PROTEIN 27 HOMOLOG"/>
    <property type="match status" value="1"/>
</dbReference>
<protein>
    <submittedName>
        <fullName evidence="3">Tetratricopeptide repeat protein</fullName>
    </submittedName>
</protein>
<organism evidence="3 4">
    <name type="scientific">Pseudodesulfovibrio methanolicus</name>
    <dbReference type="NCBI Taxonomy" id="3126690"/>
    <lineage>
        <taxon>Bacteria</taxon>
        <taxon>Pseudomonadati</taxon>
        <taxon>Thermodesulfobacteriota</taxon>
        <taxon>Desulfovibrionia</taxon>
        <taxon>Desulfovibrionales</taxon>
        <taxon>Desulfovibrionaceae</taxon>
    </lineage>
</organism>
<dbReference type="EMBL" id="CP146609">
    <property type="protein sequence ID" value="WWX22222.1"/>
    <property type="molecule type" value="Genomic_DNA"/>
</dbReference>
<reference evidence="3 4" key="1">
    <citation type="submission" date="2024-03" db="EMBL/GenBank/DDBJ databases">
        <title>Phenotype and Genome Characterization of a Sulfate-Reducing Bacterium Pseudodesulfovibrio sp. strain 5S69, isolated from Petroleum Reservoir in Tatarstan (Russia).</title>
        <authorList>
            <person name="Bidzhieva S.K."/>
            <person name="Kadnikov V."/>
            <person name="Tourova T.P."/>
            <person name="Samigullina S.R."/>
            <person name="Sokolova D.S."/>
            <person name="Poltaraus A.B."/>
            <person name="Avtukh A.N."/>
            <person name="Tereshina V.M."/>
            <person name="Mardanov A.V."/>
            <person name="Nazina T.N."/>
        </authorList>
    </citation>
    <scope>NUCLEOTIDE SEQUENCE [LARGE SCALE GENOMIC DNA]</scope>
    <source>
        <strain evidence="3 4">5S69</strain>
    </source>
</reference>
<feature type="repeat" description="TPR" evidence="1">
    <location>
        <begin position="115"/>
        <end position="148"/>
    </location>
</feature>
<dbReference type="PROSITE" id="PS50005">
    <property type="entry name" value="TPR"/>
    <property type="match status" value="1"/>
</dbReference>